<reference evidence="2 3" key="1">
    <citation type="submission" date="2014-03" db="EMBL/GenBank/DDBJ databases">
        <title>Draft Genome Sequences of Four Burkholderia Strains.</title>
        <authorList>
            <person name="Liu X.Y."/>
            <person name="Li C.X."/>
            <person name="Xu J.H."/>
        </authorList>
    </citation>
    <scope>NUCLEOTIDE SEQUENCE [LARGE SCALE GENOMIC DNA]</scope>
    <source>
        <strain evidence="2 3">DSM 50014</strain>
    </source>
</reference>
<organism evidence="2 3">
    <name type="scientific">Caballeronia glathei</name>
    <dbReference type="NCBI Taxonomy" id="60547"/>
    <lineage>
        <taxon>Bacteria</taxon>
        <taxon>Pseudomonadati</taxon>
        <taxon>Pseudomonadota</taxon>
        <taxon>Betaproteobacteria</taxon>
        <taxon>Burkholderiales</taxon>
        <taxon>Burkholderiaceae</taxon>
        <taxon>Caballeronia</taxon>
    </lineage>
</organism>
<gene>
    <name evidence="2" type="ORF">BG61_07935</name>
</gene>
<keyword evidence="3" id="KW-1185">Reference proteome</keyword>
<evidence type="ECO:0000256" key="1">
    <source>
        <dbReference type="SAM" id="MobiDB-lite"/>
    </source>
</evidence>
<sequence>MAELTEMLCDRVPLNKREAHEMARNCRIPASAVLPIAIGAEAWDAAKTGGMTPRHRQTRDRYGLDASPPAHRSRPPAVWFPCPFQADHFYVPVRERLERLNDVGEAVVEAIKSRDENPVAGR</sequence>
<comment type="caution">
    <text evidence="2">The sequence shown here is derived from an EMBL/GenBank/DDBJ whole genome shotgun (WGS) entry which is preliminary data.</text>
</comment>
<proteinExistence type="predicted"/>
<dbReference type="Proteomes" id="UP000027466">
    <property type="component" value="Unassembled WGS sequence"/>
</dbReference>
<feature type="region of interest" description="Disordered" evidence="1">
    <location>
        <begin position="48"/>
        <end position="73"/>
    </location>
</feature>
<name>A0A069PD64_9BURK</name>
<protein>
    <submittedName>
        <fullName evidence="2">Uncharacterized protein</fullName>
    </submittedName>
</protein>
<evidence type="ECO:0000313" key="3">
    <source>
        <dbReference type="Proteomes" id="UP000027466"/>
    </source>
</evidence>
<accession>A0A069PD64</accession>
<dbReference type="AlphaFoldDB" id="A0A069PD64"/>
<dbReference type="EMBL" id="JFHC01000147">
    <property type="protein sequence ID" value="KDR37739.1"/>
    <property type="molecule type" value="Genomic_DNA"/>
</dbReference>
<evidence type="ECO:0000313" key="2">
    <source>
        <dbReference type="EMBL" id="KDR37739.1"/>
    </source>
</evidence>